<evidence type="ECO:0000313" key="3">
    <source>
        <dbReference type="Proteomes" id="UP001234178"/>
    </source>
</evidence>
<accession>A0ABQ9ZHF5</accession>
<name>A0ABQ9ZHF5_9CRUS</name>
<comment type="caution">
    <text evidence="2">The sequence shown here is derived from an EMBL/GenBank/DDBJ whole genome shotgun (WGS) entry which is preliminary data.</text>
</comment>
<dbReference type="Proteomes" id="UP001234178">
    <property type="component" value="Unassembled WGS sequence"/>
</dbReference>
<keyword evidence="3" id="KW-1185">Reference proteome</keyword>
<sequence>MTGESWETTPFSLTSRHGRKEKDDFSFASCKLLSASVRQRFTSICEGTKKRSKDYDYAEKWIQMEP</sequence>
<reference evidence="2 3" key="1">
    <citation type="journal article" date="2023" name="Nucleic Acids Res.">
        <title>The hologenome of Daphnia magna reveals possible DNA methylation and microbiome-mediated evolution of the host genome.</title>
        <authorList>
            <person name="Chaturvedi A."/>
            <person name="Li X."/>
            <person name="Dhandapani V."/>
            <person name="Marshall H."/>
            <person name="Kissane S."/>
            <person name="Cuenca-Cambronero M."/>
            <person name="Asole G."/>
            <person name="Calvet F."/>
            <person name="Ruiz-Romero M."/>
            <person name="Marangio P."/>
            <person name="Guigo R."/>
            <person name="Rago D."/>
            <person name="Mirbahai L."/>
            <person name="Eastwood N."/>
            <person name="Colbourne J.K."/>
            <person name="Zhou J."/>
            <person name="Mallon E."/>
            <person name="Orsini L."/>
        </authorList>
    </citation>
    <scope>NUCLEOTIDE SEQUENCE [LARGE SCALE GENOMIC DNA]</scope>
    <source>
        <strain evidence="2">LRV0_1</strain>
    </source>
</reference>
<protein>
    <submittedName>
        <fullName evidence="2">Uncharacterized protein</fullName>
    </submittedName>
</protein>
<dbReference type="EMBL" id="JAOYFB010000003">
    <property type="protein sequence ID" value="KAK4012361.1"/>
    <property type="molecule type" value="Genomic_DNA"/>
</dbReference>
<organism evidence="2 3">
    <name type="scientific">Daphnia magna</name>
    <dbReference type="NCBI Taxonomy" id="35525"/>
    <lineage>
        <taxon>Eukaryota</taxon>
        <taxon>Metazoa</taxon>
        <taxon>Ecdysozoa</taxon>
        <taxon>Arthropoda</taxon>
        <taxon>Crustacea</taxon>
        <taxon>Branchiopoda</taxon>
        <taxon>Diplostraca</taxon>
        <taxon>Cladocera</taxon>
        <taxon>Anomopoda</taxon>
        <taxon>Daphniidae</taxon>
        <taxon>Daphnia</taxon>
    </lineage>
</organism>
<gene>
    <name evidence="2" type="ORF">OUZ56_021461</name>
</gene>
<feature type="region of interest" description="Disordered" evidence="1">
    <location>
        <begin position="1"/>
        <end position="22"/>
    </location>
</feature>
<feature type="compositionally biased region" description="Polar residues" evidence="1">
    <location>
        <begin position="1"/>
        <end position="15"/>
    </location>
</feature>
<evidence type="ECO:0000313" key="2">
    <source>
        <dbReference type="EMBL" id="KAK4012361.1"/>
    </source>
</evidence>
<evidence type="ECO:0000256" key="1">
    <source>
        <dbReference type="SAM" id="MobiDB-lite"/>
    </source>
</evidence>
<proteinExistence type="predicted"/>